<dbReference type="RefSeq" id="WP_265383989.1">
    <property type="nucleotide sequence ID" value="NZ_CP110615.1"/>
</dbReference>
<dbReference type="InterPro" id="IPR005561">
    <property type="entry name" value="ANTAR"/>
</dbReference>
<evidence type="ECO:0000259" key="4">
    <source>
        <dbReference type="SMART" id="SM01012"/>
    </source>
</evidence>
<gene>
    <name evidence="5" type="ORF">RHODO2019_05475</name>
</gene>
<keyword evidence="2" id="KW-0804">Transcription</keyword>
<proteinExistence type="predicted"/>
<keyword evidence="1" id="KW-0805">Transcription regulation</keyword>
<feature type="region of interest" description="Disordered" evidence="3">
    <location>
        <begin position="1"/>
        <end position="27"/>
    </location>
</feature>
<dbReference type="SUPFAM" id="SSF55781">
    <property type="entry name" value="GAF domain-like"/>
    <property type="match status" value="1"/>
</dbReference>
<dbReference type="Proteomes" id="UP001164965">
    <property type="component" value="Chromosome"/>
</dbReference>
<keyword evidence="6" id="KW-1185">Reference proteome</keyword>
<name>A0ABY6P2K9_9NOCA</name>
<protein>
    <submittedName>
        <fullName evidence="5">GAF and ANTAR domain-containing protein</fullName>
    </submittedName>
</protein>
<evidence type="ECO:0000256" key="2">
    <source>
        <dbReference type="ARBA" id="ARBA00023163"/>
    </source>
</evidence>
<organism evidence="5 6">
    <name type="scientific">Rhodococcus antarcticus</name>
    <dbReference type="NCBI Taxonomy" id="2987751"/>
    <lineage>
        <taxon>Bacteria</taxon>
        <taxon>Bacillati</taxon>
        <taxon>Actinomycetota</taxon>
        <taxon>Actinomycetes</taxon>
        <taxon>Mycobacteriales</taxon>
        <taxon>Nocardiaceae</taxon>
        <taxon>Rhodococcus</taxon>
    </lineage>
</organism>
<evidence type="ECO:0000256" key="1">
    <source>
        <dbReference type="ARBA" id="ARBA00023015"/>
    </source>
</evidence>
<evidence type="ECO:0000313" key="5">
    <source>
        <dbReference type="EMBL" id="UZJ25885.1"/>
    </source>
</evidence>
<dbReference type="InterPro" id="IPR029016">
    <property type="entry name" value="GAF-like_dom_sf"/>
</dbReference>
<reference evidence="5" key="1">
    <citation type="submission" date="2022-10" db="EMBL/GenBank/DDBJ databases">
        <title>Rhodococcus sp.75.</title>
        <authorList>
            <person name="Sun M."/>
        </authorList>
    </citation>
    <scope>NUCLEOTIDE SEQUENCE</scope>
    <source>
        <strain evidence="5">75</strain>
    </source>
</reference>
<dbReference type="SMART" id="SM01012">
    <property type="entry name" value="ANTAR"/>
    <property type="match status" value="1"/>
</dbReference>
<sequence length="250" mass="26438">MVEESEHDPSEPWPGSLEDHRPQPRGWVRSVPRTQQLCQALAAAVELDGAAVAMITKAGERDLVHATDPVIGHLDELQFTLAEGPCLDAHATRAPVLAHDLTDTDSRARWPVFALEASAAGAAAAFAFPMVSGEVGFGVLELYRRTPGPLSAADLETVLAAVEAVTRVALDELFGAPATEALPHSWPGRLTTAHAGVHQAAGMVAVHLGVSIPDAMARLRAAAYTQDTSLTELADRVLTGTTRLDKDAPR</sequence>
<dbReference type="Gene3D" id="1.10.10.10">
    <property type="entry name" value="Winged helix-like DNA-binding domain superfamily/Winged helix DNA-binding domain"/>
    <property type="match status" value="1"/>
</dbReference>
<dbReference type="Pfam" id="PF13185">
    <property type="entry name" value="GAF_2"/>
    <property type="match status" value="1"/>
</dbReference>
<evidence type="ECO:0000256" key="3">
    <source>
        <dbReference type="SAM" id="MobiDB-lite"/>
    </source>
</evidence>
<evidence type="ECO:0000313" key="6">
    <source>
        <dbReference type="Proteomes" id="UP001164965"/>
    </source>
</evidence>
<dbReference type="Gene3D" id="3.30.450.40">
    <property type="match status" value="1"/>
</dbReference>
<accession>A0ABY6P2K9</accession>
<dbReference type="EMBL" id="CP110615">
    <property type="protein sequence ID" value="UZJ25885.1"/>
    <property type="molecule type" value="Genomic_DNA"/>
</dbReference>
<feature type="domain" description="ANTAR" evidence="4">
    <location>
        <begin position="162"/>
        <end position="238"/>
    </location>
</feature>
<dbReference type="InterPro" id="IPR003018">
    <property type="entry name" value="GAF"/>
</dbReference>
<dbReference type="InterPro" id="IPR036388">
    <property type="entry name" value="WH-like_DNA-bd_sf"/>
</dbReference>